<dbReference type="InterPro" id="IPR051632">
    <property type="entry name" value="Rho_GEF"/>
</dbReference>
<dbReference type="AlphaFoldDB" id="A0A8X6QKA3"/>
<dbReference type="GO" id="GO:0005856">
    <property type="term" value="C:cytoskeleton"/>
    <property type="evidence" value="ECO:0007669"/>
    <property type="project" value="TreeGrafter"/>
</dbReference>
<dbReference type="EMBL" id="BMAW01082584">
    <property type="protein sequence ID" value="GFU29874.1"/>
    <property type="molecule type" value="Genomic_DNA"/>
</dbReference>
<keyword evidence="2" id="KW-1185">Reference proteome</keyword>
<dbReference type="GO" id="GO:0000902">
    <property type="term" value="P:cell morphogenesis"/>
    <property type="evidence" value="ECO:0007669"/>
    <property type="project" value="TreeGrafter"/>
</dbReference>
<dbReference type="GO" id="GO:0007015">
    <property type="term" value="P:actin filament organization"/>
    <property type="evidence" value="ECO:0007669"/>
    <property type="project" value="TreeGrafter"/>
</dbReference>
<evidence type="ECO:0000313" key="1">
    <source>
        <dbReference type="EMBL" id="GFU29874.1"/>
    </source>
</evidence>
<dbReference type="PANTHER" id="PTHR13944:SF20">
    <property type="entry name" value="RHO GUANINE NUCLEOTIDE EXCHANGE FACTOR 2"/>
    <property type="match status" value="1"/>
</dbReference>
<organism evidence="1 2">
    <name type="scientific">Nephila pilipes</name>
    <name type="common">Giant wood spider</name>
    <name type="synonym">Nephila maculata</name>
    <dbReference type="NCBI Taxonomy" id="299642"/>
    <lineage>
        <taxon>Eukaryota</taxon>
        <taxon>Metazoa</taxon>
        <taxon>Ecdysozoa</taxon>
        <taxon>Arthropoda</taxon>
        <taxon>Chelicerata</taxon>
        <taxon>Arachnida</taxon>
        <taxon>Araneae</taxon>
        <taxon>Araneomorphae</taxon>
        <taxon>Entelegynae</taxon>
        <taxon>Araneoidea</taxon>
        <taxon>Nephilidae</taxon>
        <taxon>Nephila</taxon>
    </lineage>
</organism>
<dbReference type="GO" id="GO:0008017">
    <property type="term" value="F:microtubule binding"/>
    <property type="evidence" value="ECO:0007669"/>
    <property type="project" value="TreeGrafter"/>
</dbReference>
<gene>
    <name evidence="1" type="primary">AVEN_60099_1</name>
    <name evidence="1" type="ORF">NPIL_288251</name>
</gene>
<accession>A0A8X6QKA3</accession>
<protein>
    <submittedName>
        <fullName evidence="1">Uncharacterized protein</fullName>
    </submittedName>
</protein>
<evidence type="ECO:0000313" key="2">
    <source>
        <dbReference type="Proteomes" id="UP000887013"/>
    </source>
</evidence>
<dbReference type="Proteomes" id="UP000887013">
    <property type="component" value="Unassembled WGS sequence"/>
</dbReference>
<sequence>MLPKHHLLSQVWKWFGSGHSRAEEVELSAYVSSGSGVVRVASTDFHYQDDSAHQMATFLLGSVDNLKDLGNCGERYHLAPHDQADLDERLTAAFSTFQLPECWSMMGTDLRGTEAAERLLHFSARLGLTQLSTYFLTLPGSQVALSSQNQERLLPEEIAFRNGFHELGQLLQHYRKLSAVFHPYKAALEQKDKAHPFVITTDIKQSSREIELDINELIKKKLSLSDLESDDCDSENMKELNTTKNGNLLQNLTKLKDVHMFNTSNRSASLPRQVFRNQPPRYQARVLEDNLRRIRDIHEGIQRLRELNTKQIVVHIETPLMEYSRKRPPKRKVLCLLSHSCANMAMSRRLRCKAENGSA</sequence>
<dbReference type="PANTHER" id="PTHR13944">
    <property type="entry name" value="AGAP007712-PA"/>
    <property type="match status" value="1"/>
</dbReference>
<dbReference type="GO" id="GO:0032587">
    <property type="term" value="C:ruffle membrane"/>
    <property type="evidence" value="ECO:0007669"/>
    <property type="project" value="TreeGrafter"/>
</dbReference>
<reference evidence="1" key="1">
    <citation type="submission" date="2020-08" db="EMBL/GenBank/DDBJ databases">
        <title>Multicomponent nature underlies the extraordinary mechanical properties of spider dragline silk.</title>
        <authorList>
            <person name="Kono N."/>
            <person name="Nakamura H."/>
            <person name="Mori M."/>
            <person name="Yoshida Y."/>
            <person name="Ohtoshi R."/>
            <person name="Malay A.D."/>
            <person name="Moran D.A.P."/>
            <person name="Tomita M."/>
            <person name="Numata K."/>
            <person name="Arakawa K."/>
        </authorList>
    </citation>
    <scope>NUCLEOTIDE SEQUENCE</scope>
</reference>
<dbReference type="GO" id="GO:0035023">
    <property type="term" value="P:regulation of Rho protein signal transduction"/>
    <property type="evidence" value="ECO:0007669"/>
    <property type="project" value="TreeGrafter"/>
</dbReference>
<dbReference type="OrthoDB" id="6428274at2759"/>
<proteinExistence type="predicted"/>
<name>A0A8X6QKA3_NEPPI</name>
<comment type="caution">
    <text evidence="1">The sequence shown here is derived from an EMBL/GenBank/DDBJ whole genome shotgun (WGS) entry which is preliminary data.</text>
</comment>
<dbReference type="GO" id="GO:0045666">
    <property type="term" value="P:positive regulation of neuron differentiation"/>
    <property type="evidence" value="ECO:0007669"/>
    <property type="project" value="TreeGrafter"/>
</dbReference>